<keyword evidence="6 7" id="KW-0472">Membrane</keyword>
<dbReference type="OrthoDB" id="9813426at2"/>
<evidence type="ECO:0000313" key="9">
    <source>
        <dbReference type="EMBL" id="SCS36872.1"/>
    </source>
</evidence>
<dbReference type="RefSeq" id="WP_069994490.1">
    <property type="nucleotide sequence ID" value="NZ_FMPG01000002.1"/>
</dbReference>
<evidence type="ECO:0000313" key="12">
    <source>
        <dbReference type="Proteomes" id="UP000095768"/>
    </source>
</evidence>
<dbReference type="Proteomes" id="UP000095768">
    <property type="component" value="Unassembled WGS sequence"/>
</dbReference>
<sequence>MEQILTDFISTWGYAAITILILLENILPFIPSEIILTFAGLMSVKSDLSIPILFMISTIASLVGLLVLYYISRLVSETRLYHFVDKYGKWIKLKGKDVARANDWFKKYGAIAVFICRFIPVLRVLITIPAGINRMNVVLFAILSLIGTTIWNFALIYLGKMLSGSWDVLMTGLHTYSYIMYIIIILAAIYIVFRLFKKNRVQ</sequence>
<dbReference type="PANTHER" id="PTHR42709">
    <property type="entry name" value="ALKALINE PHOSPHATASE LIKE PROTEIN"/>
    <property type="match status" value="1"/>
</dbReference>
<evidence type="ECO:0000313" key="10">
    <source>
        <dbReference type="EMBL" id="SCS54920.1"/>
    </source>
</evidence>
<dbReference type="Proteomes" id="UP000095412">
    <property type="component" value="Unassembled WGS sequence"/>
</dbReference>
<evidence type="ECO:0000256" key="1">
    <source>
        <dbReference type="ARBA" id="ARBA00004651"/>
    </source>
</evidence>
<accession>A0A1D4IZ88</accession>
<comment type="similarity">
    <text evidence="2">Belongs to the DedA family.</text>
</comment>
<dbReference type="PANTHER" id="PTHR42709:SF6">
    <property type="entry name" value="UNDECAPRENYL PHOSPHATE TRANSPORTER A"/>
    <property type="match status" value="1"/>
</dbReference>
<keyword evidence="3" id="KW-1003">Cell membrane</keyword>
<evidence type="ECO:0000256" key="6">
    <source>
        <dbReference type="ARBA" id="ARBA00023136"/>
    </source>
</evidence>
<evidence type="ECO:0000259" key="8">
    <source>
        <dbReference type="Pfam" id="PF09335"/>
    </source>
</evidence>
<dbReference type="InterPro" id="IPR051311">
    <property type="entry name" value="DedA_domain"/>
</dbReference>
<organism evidence="10 12">
    <name type="scientific">Staphylococcus caeli</name>
    <dbReference type="NCBI Taxonomy" id="2201815"/>
    <lineage>
        <taxon>Bacteria</taxon>
        <taxon>Bacillati</taxon>
        <taxon>Bacillota</taxon>
        <taxon>Bacilli</taxon>
        <taxon>Bacillales</taxon>
        <taxon>Staphylococcaceae</taxon>
        <taxon>Staphylococcus</taxon>
    </lineage>
</organism>
<evidence type="ECO:0000256" key="7">
    <source>
        <dbReference type="SAM" id="Phobius"/>
    </source>
</evidence>
<proteinExistence type="inferred from homology"/>
<dbReference type="EMBL" id="FMPG01000002">
    <property type="protein sequence ID" value="SCS54920.1"/>
    <property type="molecule type" value="Genomic_DNA"/>
</dbReference>
<dbReference type="EMBL" id="FMPI01000002">
    <property type="protein sequence ID" value="SCS36872.1"/>
    <property type="molecule type" value="Genomic_DNA"/>
</dbReference>
<feature type="transmembrane region" description="Helical" evidence="7">
    <location>
        <begin position="12"/>
        <end position="36"/>
    </location>
</feature>
<reference evidence="10 12" key="1">
    <citation type="submission" date="2016-09" db="EMBL/GenBank/DDBJ databases">
        <authorList>
            <consortium name="Pathogen Informatics"/>
        </authorList>
    </citation>
    <scope>NUCLEOTIDE SEQUENCE [LARGE SCALE GENOMIC DNA]</scope>
    <source>
        <strain evidence="10 12">82B</strain>
    </source>
</reference>
<comment type="subcellular location">
    <subcellularLocation>
        <location evidence="1">Cell membrane</location>
        <topology evidence="1">Multi-pass membrane protein</topology>
    </subcellularLocation>
</comment>
<feature type="domain" description="VTT" evidence="8">
    <location>
        <begin position="30"/>
        <end position="160"/>
    </location>
</feature>
<dbReference type="Pfam" id="PF09335">
    <property type="entry name" value="VTT_dom"/>
    <property type="match status" value="1"/>
</dbReference>
<dbReference type="GO" id="GO:0005886">
    <property type="term" value="C:plasma membrane"/>
    <property type="evidence" value="ECO:0007669"/>
    <property type="project" value="UniProtKB-SubCell"/>
</dbReference>
<dbReference type="AlphaFoldDB" id="A0A1D4IZ88"/>
<reference evidence="9 11" key="2">
    <citation type="submission" date="2016-09" db="EMBL/GenBank/DDBJ databases">
        <authorList>
            <consortium name="Pathogen Informatics"/>
            <person name="Sun Q."/>
            <person name="Inoue M."/>
        </authorList>
    </citation>
    <scope>NUCLEOTIDE SEQUENCE [LARGE SCALE GENOMIC DNA]</scope>
    <source>
        <strain evidence="9 11">82C</strain>
    </source>
</reference>
<evidence type="ECO:0000256" key="2">
    <source>
        <dbReference type="ARBA" id="ARBA00010792"/>
    </source>
</evidence>
<gene>
    <name evidence="10" type="primary">dedA_2</name>
    <name evidence="10" type="ORF">SAMEA2297795_00670</name>
    <name evidence="9" type="ORF">SAMEA2297796_00346</name>
</gene>
<feature type="transmembrane region" description="Helical" evidence="7">
    <location>
        <begin position="48"/>
        <end position="71"/>
    </location>
</feature>
<dbReference type="InterPro" id="IPR032816">
    <property type="entry name" value="VTT_dom"/>
</dbReference>
<evidence type="ECO:0000256" key="5">
    <source>
        <dbReference type="ARBA" id="ARBA00022989"/>
    </source>
</evidence>
<keyword evidence="5 7" id="KW-1133">Transmembrane helix</keyword>
<feature type="transmembrane region" description="Helical" evidence="7">
    <location>
        <begin position="178"/>
        <end position="196"/>
    </location>
</feature>
<feature type="transmembrane region" description="Helical" evidence="7">
    <location>
        <begin position="138"/>
        <end position="158"/>
    </location>
</feature>
<name>A0A1D4IZ88_9STAP</name>
<evidence type="ECO:0000256" key="3">
    <source>
        <dbReference type="ARBA" id="ARBA00022475"/>
    </source>
</evidence>
<evidence type="ECO:0000256" key="4">
    <source>
        <dbReference type="ARBA" id="ARBA00022692"/>
    </source>
</evidence>
<keyword evidence="11" id="KW-1185">Reference proteome</keyword>
<evidence type="ECO:0000313" key="11">
    <source>
        <dbReference type="Proteomes" id="UP000095412"/>
    </source>
</evidence>
<protein>
    <submittedName>
        <fullName evidence="10">Alkaline phosphatase</fullName>
    </submittedName>
</protein>
<keyword evidence="4 7" id="KW-0812">Transmembrane</keyword>